<dbReference type="RefSeq" id="WP_357987245.1">
    <property type="nucleotide sequence ID" value="NZ_JBFAIH010000031.1"/>
</dbReference>
<dbReference type="EMBL" id="JBFAIH010000031">
    <property type="protein sequence ID" value="MEV0367535.1"/>
    <property type="molecule type" value="Genomic_DNA"/>
</dbReference>
<keyword evidence="1" id="KW-1133">Transmembrane helix</keyword>
<evidence type="ECO:0008006" key="4">
    <source>
        <dbReference type="Google" id="ProtNLM"/>
    </source>
</evidence>
<keyword evidence="3" id="KW-1185">Reference proteome</keyword>
<sequence>MIVAEVLGWVALAFLIAGIGGVAFGLWWRSGEVGYARTESAPVIRQGGRDTTQTEG</sequence>
<keyword evidence="1" id="KW-0472">Membrane</keyword>
<dbReference type="Proteomes" id="UP001551658">
    <property type="component" value="Unassembled WGS sequence"/>
</dbReference>
<reference evidence="2 3" key="1">
    <citation type="submission" date="2024-06" db="EMBL/GenBank/DDBJ databases">
        <title>The Natural Products Discovery Center: Release of the First 8490 Sequenced Strains for Exploring Actinobacteria Biosynthetic Diversity.</title>
        <authorList>
            <person name="Kalkreuter E."/>
            <person name="Kautsar S.A."/>
            <person name="Yang D."/>
            <person name="Bader C.D."/>
            <person name="Teijaro C.N."/>
            <person name="Fluegel L."/>
            <person name="Davis C.M."/>
            <person name="Simpson J.R."/>
            <person name="Lauterbach L."/>
            <person name="Steele A.D."/>
            <person name="Gui C."/>
            <person name="Meng S."/>
            <person name="Li G."/>
            <person name="Viehrig K."/>
            <person name="Ye F."/>
            <person name="Su P."/>
            <person name="Kiefer A.F."/>
            <person name="Nichols A."/>
            <person name="Cepeda A.J."/>
            <person name="Yan W."/>
            <person name="Fan B."/>
            <person name="Jiang Y."/>
            <person name="Adhikari A."/>
            <person name="Zheng C.-J."/>
            <person name="Schuster L."/>
            <person name="Cowan T.M."/>
            <person name="Smanski M.J."/>
            <person name="Chevrette M.G."/>
            <person name="De Carvalho L.P.S."/>
            <person name="Shen B."/>
        </authorList>
    </citation>
    <scope>NUCLEOTIDE SEQUENCE [LARGE SCALE GENOMIC DNA]</scope>
    <source>
        <strain evidence="2 3">NPDC050671</strain>
    </source>
</reference>
<keyword evidence="1" id="KW-0812">Transmembrane</keyword>
<accession>A0ABV3FIK9</accession>
<organism evidence="2 3">
    <name type="scientific">Nocardia fusca</name>
    <dbReference type="NCBI Taxonomy" id="941183"/>
    <lineage>
        <taxon>Bacteria</taxon>
        <taxon>Bacillati</taxon>
        <taxon>Actinomycetota</taxon>
        <taxon>Actinomycetes</taxon>
        <taxon>Mycobacteriales</taxon>
        <taxon>Nocardiaceae</taxon>
        <taxon>Nocardia</taxon>
    </lineage>
</organism>
<feature type="transmembrane region" description="Helical" evidence="1">
    <location>
        <begin position="6"/>
        <end position="28"/>
    </location>
</feature>
<evidence type="ECO:0000313" key="3">
    <source>
        <dbReference type="Proteomes" id="UP001551658"/>
    </source>
</evidence>
<name>A0ABV3FIK9_9NOCA</name>
<evidence type="ECO:0000313" key="2">
    <source>
        <dbReference type="EMBL" id="MEV0367535.1"/>
    </source>
</evidence>
<protein>
    <recommendedName>
        <fullName evidence="4">Secreted protein with PEP-CTERM sorting signal</fullName>
    </recommendedName>
</protein>
<gene>
    <name evidence="2" type="ORF">AB0H72_33100</name>
</gene>
<comment type="caution">
    <text evidence="2">The sequence shown here is derived from an EMBL/GenBank/DDBJ whole genome shotgun (WGS) entry which is preliminary data.</text>
</comment>
<proteinExistence type="predicted"/>
<evidence type="ECO:0000256" key="1">
    <source>
        <dbReference type="SAM" id="Phobius"/>
    </source>
</evidence>